<proteinExistence type="predicted"/>
<dbReference type="Pfam" id="PF25171">
    <property type="entry name" value="Beta-prop_WDR36-Utp21_1st"/>
    <property type="match status" value="1"/>
</dbReference>
<dbReference type="InterPro" id="IPR001680">
    <property type="entry name" value="WD40_rpt"/>
</dbReference>
<dbReference type="VEuPathDB" id="GiardiaDB:GMRT_15607"/>
<name>A0A4Z1SS89_GIAMU</name>
<reference evidence="2 3" key="1">
    <citation type="submission" date="2019-05" db="EMBL/GenBank/DDBJ databases">
        <title>The compact genome of Giardia muris reveals important steps in the evolution of intestinal protozoan parasites.</title>
        <authorList>
            <person name="Xu F."/>
            <person name="Jimenez-Gonzalez A."/>
            <person name="Einarsson E."/>
            <person name="Astvaldsson A."/>
            <person name="Peirasmaki D."/>
            <person name="Eckmann L."/>
            <person name="Andersson J.O."/>
            <person name="Svard S.G."/>
            <person name="Jerlstrom-Hultqvist J."/>
        </authorList>
    </citation>
    <scope>NUCLEOTIDE SEQUENCE [LARGE SCALE GENOMIC DNA]</scope>
    <source>
        <strain evidence="2 3">Roberts-Thomson</strain>
    </source>
</reference>
<dbReference type="Gene3D" id="2.130.10.10">
    <property type="entry name" value="YVTN repeat-like/Quinoprotein amine dehydrogenase"/>
    <property type="match status" value="2"/>
</dbReference>
<dbReference type="GO" id="GO:0032040">
    <property type="term" value="C:small-subunit processome"/>
    <property type="evidence" value="ECO:0007669"/>
    <property type="project" value="TreeGrafter"/>
</dbReference>
<dbReference type="InterPro" id="IPR059157">
    <property type="entry name" value="WDR36-Utp21_N"/>
</dbReference>
<evidence type="ECO:0000259" key="1">
    <source>
        <dbReference type="Pfam" id="PF25171"/>
    </source>
</evidence>
<feature type="domain" description="WDR36/Utp21 N-terminal" evidence="1">
    <location>
        <begin position="29"/>
        <end position="300"/>
    </location>
</feature>
<gene>
    <name evidence="2" type="ORF">GMRT_15607</name>
</gene>
<accession>A0A4Z1SS89</accession>
<evidence type="ECO:0000313" key="2">
    <source>
        <dbReference type="EMBL" id="TNJ28802.1"/>
    </source>
</evidence>
<dbReference type="SMART" id="SM00320">
    <property type="entry name" value="WD40"/>
    <property type="match status" value="4"/>
</dbReference>
<dbReference type="GO" id="GO:0006364">
    <property type="term" value="P:rRNA processing"/>
    <property type="evidence" value="ECO:0007669"/>
    <property type="project" value="TreeGrafter"/>
</dbReference>
<dbReference type="EMBL" id="VDLU01000002">
    <property type="protein sequence ID" value="TNJ28802.1"/>
    <property type="molecule type" value="Genomic_DNA"/>
</dbReference>
<sequence>MFQLSQIVGIIIDDVIPSLYRDGADYYLTLSVGHEFIKYRLDTLDAFVFSSHLPHRILHLATHATLTAVAYEGSPNVEIFTQTVQTHTLKLDSQVVGLLTVGEIVFAITDRGSYLVFDMSLQHQVKPLRQLPLSSPGRSVAGLMHPDTYLNKILVWSSDGAVTDLELFNVDKNKRIARFEPPLVRGEPILLVVNTPEVDVVGIVQPSRLCVFHLRKNETLFVLKPLALDNQFSAAVFSPTYPIVICGTTNGSLIAFDLEERVLLTTLHAHDAAITHLAWLSDEYFFTSGLDNSIRICAYDTALGVLRVVKDRTGHRGPISFARFYREDGGSILQAPISSPFLLTVGVDNTLRYTQIYRRVNSGRFYPHDRTDTSPIIDFDACEIRDEQWANIITAHSGMDSIRAWAFFKRKEIVVPLEDRYLGRHLTAKNELRKARKQNGGNLPSEILREQALSARAHEYALVLPTSTRFEKHRKRPVTNTCTPNETVTSCAISLCGNYAALGGTLGSVAVYALQSGRLVAGIGHLQLLSNGLDAGHAITRVMFDIDSRYLFILKRTGELGLWNTRTGSIERSCSLSSLTHIPIVITASAVDIQHQVLAIASTNGLWVINLRDFTVGRFIPEENDIRLHCVSFSNSGQRVIYAYADEFNNSTPTLAVYDILLDRVLVRQQFPGFQPISSVTVTTGSSTIVLTFIATPGAYVYQNLEHFGLVALPTPTGAVAHLASLRLHFAPGIISIANLTLIHACYRALYERQLTRELLRQYGGGLHRPAEKRLPLHVGLQAIAGDASQHSTQCFRDIVLQFGPNRTPSRQEAFRIFDEIEALNHGVIDQEIQALSEEGLLSFAHWLRDCCTRGIDLSAVLFCLVLRYHGIGISKNTALIAALGPINDELERARAELEEATRVTNGIIARLVS</sequence>
<dbReference type="PANTHER" id="PTHR22840:SF12">
    <property type="entry name" value="WD REPEAT-CONTAINING PROTEIN 36"/>
    <property type="match status" value="1"/>
</dbReference>
<dbReference type="Proteomes" id="UP000315496">
    <property type="component" value="Chromosome 2"/>
</dbReference>
<dbReference type="GO" id="GO:0034388">
    <property type="term" value="C:Pwp2p-containing subcomplex of 90S preribosome"/>
    <property type="evidence" value="ECO:0007669"/>
    <property type="project" value="TreeGrafter"/>
</dbReference>
<keyword evidence="3" id="KW-1185">Reference proteome</keyword>
<dbReference type="PANTHER" id="PTHR22840">
    <property type="entry name" value="WD REPEAT-CONTAINING PROTEIN 36"/>
    <property type="match status" value="1"/>
</dbReference>
<dbReference type="InterPro" id="IPR036322">
    <property type="entry name" value="WD40_repeat_dom_sf"/>
</dbReference>
<comment type="caution">
    <text evidence="2">The sequence shown here is derived from an EMBL/GenBank/DDBJ whole genome shotgun (WGS) entry which is preliminary data.</text>
</comment>
<organism evidence="2 3">
    <name type="scientific">Giardia muris</name>
    <dbReference type="NCBI Taxonomy" id="5742"/>
    <lineage>
        <taxon>Eukaryota</taxon>
        <taxon>Metamonada</taxon>
        <taxon>Diplomonadida</taxon>
        <taxon>Hexamitidae</taxon>
        <taxon>Giardiinae</taxon>
        <taxon>Giardia</taxon>
    </lineage>
</organism>
<dbReference type="InterPro" id="IPR015943">
    <property type="entry name" value="WD40/YVTN_repeat-like_dom_sf"/>
</dbReference>
<dbReference type="AlphaFoldDB" id="A0A4Z1SS89"/>
<evidence type="ECO:0000313" key="3">
    <source>
        <dbReference type="Proteomes" id="UP000315496"/>
    </source>
</evidence>
<dbReference type="OrthoDB" id="10250769at2759"/>
<protein>
    <submittedName>
        <fullName evidence="2">Putative WD-repeat membrane protein</fullName>
    </submittedName>
</protein>
<dbReference type="SUPFAM" id="SSF50978">
    <property type="entry name" value="WD40 repeat-like"/>
    <property type="match status" value="1"/>
</dbReference>